<organism evidence="2">
    <name type="scientific">uncultured Caudovirales phage</name>
    <dbReference type="NCBI Taxonomy" id="2100421"/>
    <lineage>
        <taxon>Viruses</taxon>
        <taxon>Duplodnaviria</taxon>
        <taxon>Heunggongvirae</taxon>
        <taxon>Uroviricota</taxon>
        <taxon>Caudoviricetes</taxon>
        <taxon>Peduoviridae</taxon>
        <taxon>Maltschvirus</taxon>
        <taxon>Maltschvirus maltsch</taxon>
    </lineage>
</organism>
<gene>
    <name evidence="2" type="ORF">UFOVP766_43</name>
</gene>
<feature type="coiled-coil region" evidence="1">
    <location>
        <begin position="3"/>
        <end position="51"/>
    </location>
</feature>
<sequence length="59" mass="6755">MTLEQMQKRLAELQELAKQHETVLIQISGAIQEYNRVIAEEQSKAMSKENQDAPDQIAQ</sequence>
<evidence type="ECO:0000256" key="1">
    <source>
        <dbReference type="SAM" id="Coils"/>
    </source>
</evidence>
<protein>
    <submittedName>
        <fullName evidence="2">Uncharacterized protein</fullName>
    </submittedName>
</protein>
<accession>A0A6J5NR22</accession>
<dbReference type="EMBL" id="LR796699">
    <property type="protein sequence ID" value="CAB4161333.1"/>
    <property type="molecule type" value="Genomic_DNA"/>
</dbReference>
<reference evidence="2" key="1">
    <citation type="submission" date="2020-04" db="EMBL/GenBank/DDBJ databases">
        <authorList>
            <person name="Chiriac C."/>
            <person name="Salcher M."/>
            <person name="Ghai R."/>
            <person name="Kavagutti S V."/>
        </authorList>
    </citation>
    <scope>NUCLEOTIDE SEQUENCE</scope>
</reference>
<evidence type="ECO:0000313" key="2">
    <source>
        <dbReference type="EMBL" id="CAB4161333.1"/>
    </source>
</evidence>
<name>A0A6J5NR22_9CAUD</name>
<keyword evidence="1" id="KW-0175">Coiled coil</keyword>
<proteinExistence type="predicted"/>